<dbReference type="EMBL" id="LAZR01000580">
    <property type="protein sequence ID" value="KKN63752.1"/>
    <property type="molecule type" value="Genomic_DNA"/>
</dbReference>
<proteinExistence type="predicted"/>
<gene>
    <name evidence="1" type="ORF">LCGC14_0498560</name>
</gene>
<accession>A0A0F9SN10</accession>
<evidence type="ECO:0000313" key="1">
    <source>
        <dbReference type="EMBL" id="KKN63752.1"/>
    </source>
</evidence>
<organism evidence="1">
    <name type="scientific">marine sediment metagenome</name>
    <dbReference type="NCBI Taxonomy" id="412755"/>
    <lineage>
        <taxon>unclassified sequences</taxon>
        <taxon>metagenomes</taxon>
        <taxon>ecological metagenomes</taxon>
    </lineage>
</organism>
<name>A0A0F9SN10_9ZZZZ</name>
<comment type="caution">
    <text evidence="1">The sequence shown here is derived from an EMBL/GenBank/DDBJ whole genome shotgun (WGS) entry which is preliminary data.</text>
</comment>
<dbReference type="AlphaFoldDB" id="A0A0F9SN10"/>
<sequence>MAANEMVIWDIKGTASAVTVGLGGTVPTITVEIRPNLSVTNYR</sequence>
<reference evidence="1" key="1">
    <citation type="journal article" date="2015" name="Nature">
        <title>Complex archaea that bridge the gap between prokaryotes and eukaryotes.</title>
        <authorList>
            <person name="Spang A."/>
            <person name="Saw J.H."/>
            <person name="Jorgensen S.L."/>
            <person name="Zaremba-Niedzwiedzka K."/>
            <person name="Martijn J."/>
            <person name="Lind A.E."/>
            <person name="van Eijk R."/>
            <person name="Schleper C."/>
            <person name="Guy L."/>
            <person name="Ettema T.J."/>
        </authorList>
    </citation>
    <scope>NUCLEOTIDE SEQUENCE</scope>
</reference>
<protein>
    <submittedName>
        <fullName evidence="1">Uncharacterized protein</fullName>
    </submittedName>
</protein>